<name>A0ABN1APB2_9BACI</name>
<dbReference type="Proteomes" id="UP001500880">
    <property type="component" value="Unassembled WGS sequence"/>
</dbReference>
<dbReference type="Gene3D" id="1.20.120.1450">
    <property type="match status" value="1"/>
</dbReference>
<accession>A0ABN1APB2</accession>
<gene>
    <name evidence="1" type="ORF">GCM10008986_02220</name>
</gene>
<proteinExistence type="predicted"/>
<keyword evidence="2" id="KW-1185">Reference proteome</keyword>
<comment type="caution">
    <text evidence="1">The sequence shown here is derived from an EMBL/GenBank/DDBJ whole genome shotgun (WGS) entry which is preliminary data.</text>
</comment>
<dbReference type="EMBL" id="BAAADO010000001">
    <property type="protein sequence ID" value="GAA0481132.1"/>
    <property type="molecule type" value="Genomic_DNA"/>
</dbReference>
<evidence type="ECO:0000313" key="1">
    <source>
        <dbReference type="EMBL" id="GAA0481132.1"/>
    </source>
</evidence>
<protein>
    <recommendedName>
        <fullName evidence="3">Heptaprenyl diphosphate synthase</fullName>
    </recommendedName>
</protein>
<dbReference type="Pfam" id="PF07307">
    <property type="entry name" value="HEPPP_synt_1"/>
    <property type="match status" value="1"/>
</dbReference>
<sequence>MIDLDPKFIQKIKDHIIQFADEKFGDIKREPVLSEDKILFLDTILDYSDNLARKEKEQIIQAIMYVQTALDIHDFVSIHSYKHDQINQQKQMNVLVGDLLSGKFYHNLSRVEYIDLIEVIAGAIRTINERKMMIYHSDIHSIEHLIEEMKEVESAIVIHVAEYFKMTEHHDVIKNWLLMKRLFLELKTYAQEQKSAVITLLSQSNNEDDVIRMVENMIPGIMIRLESLIQSLPLHLNELRMFLMNELKRISQKQGILLEEG</sequence>
<evidence type="ECO:0000313" key="2">
    <source>
        <dbReference type="Proteomes" id="UP001500880"/>
    </source>
</evidence>
<evidence type="ECO:0008006" key="3">
    <source>
        <dbReference type="Google" id="ProtNLM"/>
    </source>
</evidence>
<dbReference type="RefSeq" id="WP_343836594.1">
    <property type="nucleotide sequence ID" value="NZ_BAAADO010000001.1"/>
</dbReference>
<reference evidence="1 2" key="1">
    <citation type="journal article" date="2019" name="Int. J. Syst. Evol. Microbiol.">
        <title>The Global Catalogue of Microorganisms (GCM) 10K type strain sequencing project: providing services to taxonomists for standard genome sequencing and annotation.</title>
        <authorList>
            <consortium name="The Broad Institute Genomics Platform"/>
            <consortium name="The Broad Institute Genome Sequencing Center for Infectious Disease"/>
            <person name="Wu L."/>
            <person name="Ma J."/>
        </authorList>
    </citation>
    <scope>NUCLEOTIDE SEQUENCE [LARGE SCALE GENOMIC DNA]</scope>
    <source>
        <strain evidence="1 2">JCM 12389</strain>
    </source>
</reference>
<organism evidence="1 2">
    <name type="scientific">Salinibacillus aidingensis</name>
    <dbReference type="NCBI Taxonomy" id="237684"/>
    <lineage>
        <taxon>Bacteria</taxon>
        <taxon>Bacillati</taxon>
        <taxon>Bacillota</taxon>
        <taxon>Bacilli</taxon>
        <taxon>Bacillales</taxon>
        <taxon>Bacillaceae</taxon>
        <taxon>Salinibacillus</taxon>
    </lineage>
</organism>
<dbReference type="InterPro" id="IPR009920">
    <property type="entry name" value="HEPPP_synth_su1"/>
</dbReference>